<comment type="cofactor">
    <cofactor evidence="1">
        <name>FAD</name>
        <dbReference type="ChEBI" id="CHEBI:57692"/>
    </cofactor>
</comment>
<name>A0A5C3EXL8_9BASI</name>
<feature type="domain" description="Squalene epoxidase" evidence="22">
    <location>
        <begin position="213"/>
        <end position="495"/>
    </location>
</feature>
<keyword evidence="9" id="KW-0274">FAD</keyword>
<feature type="region of interest" description="Disordered" evidence="19">
    <location>
        <begin position="1"/>
        <end position="33"/>
    </location>
</feature>
<evidence type="ECO:0000256" key="18">
    <source>
        <dbReference type="ARBA" id="ARBA00081105"/>
    </source>
</evidence>
<keyword evidence="12" id="KW-0560">Oxidoreductase</keyword>
<evidence type="ECO:0000256" key="14">
    <source>
        <dbReference type="ARBA" id="ARBA00029435"/>
    </source>
</evidence>
<keyword evidence="10" id="KW-0492">Microsome</keyword>
<proteinExistence type="inferred from homology"/>
<dbReference type="InterPro" id="IPR040125">
    <property type="entry name" value="Squalene_monox"/>
</dbReference>
<evidence type="ECO:0000256" key="8">
    <source>
        <dbReference type="ARBA" id="ARBA00022824"/>
    </source>
</evidence>
<dbReference type="Pfam" id="PF01266">
    <property type="entry name" value="DAO"/>
    <property type="match status" value="1"/>
</dbReference>
<sequence length="636" mass="66793">MSTTQHAPIRSPQDPRFAAHSPSSSSSSASSSQPDVIVVGSGIVGSALAYGLGRSGRNVALVERDFDEPDRIVGELLQPGGVRALGLLGLADTLDGIDAVAVEGYQVFYGDRSVPIPYPDQKAEESDLGVSSSSGRVEGRSFHHGKFVQSLRSRALAQPNVTAYEATVRDLIHDPKQPGKVAGITATWKAPPAAAAAAAADTRDSPGSFELRAPLTIVVDGCFSKFRRTHGSSIAPTVRSNFVGLELEDAPLPAPHHGHVVLGKAGPVLLYQIGSHSTRILIDVQGEKLPSAAKGELQAHIRDKVIPQLPEQLRECVLKELDKGQRLRSMPNSFLPPSMQGQSDSAQGVVVVGDAMNMRHPLTGGGMSVGLWDAVHLTSLLSGGEWTPSPARTPARPVDLSDWSALRPALRQWHWYRKNLSSVINILAQALYSLFGADDANLEVLREGCFKYFELGGECVNGPVSLLSGLAPQPLLLVGHFFAVALYSIYTLFTHPRLDARSGKVARPSLLAWPGLVWRSIMVFYTACIVILPVIATELKSNIPSLPGVGGAKAAVGTRGKAKMVDGTEVGGSMLMSYATVVVTLAAVVLLYTRGGGASVLGSAGSSASSSGGASGVVGGGALRMFGSGGRKSFSL</sequence>
<evidence type="ECO:0000256" key="9">
    <source>
        <dbReference type="ARBA" id="ARBA00022827"/>
    </source>
</evidence>
<feature type="transmembrane region" description="Helical" evidence="20">
    <location>
        <begin position="575"/>
        <end position="593"/>
    </location>
</feature>
<dbReference type="PANTHER" id="PTHR10835">
    <property type="entry name" value="SQUALENE MONOOXYGENASE"/>
    <property type="match status" value="1"/>
</dbReference>
<dbReference type="GO" id="GO:0005789">
    <property type="term" value="C:endoplasmic reticulum membrane"/>
    <property type="evidence" value="ECO:0007669"/>
    <property type="project" value="UniProtKB-SubCell"/>
</dbReference>
<feature type="transmembrane region" description="Helical" evidence="20">
    <location>
        <begin position="516"/>
        <end position="536"/>
    </location>
</feature>
<keyword evidence="13 20" id="KW-0472">Membrane</keyword>
<dbReference type="Gene3D" id="3.50.50.60">
    <property type="entry name" value="FAD/NAD(P)-binding domain"/>
    <property type="match status" value="1"/>
</dbReference>
<dbReference type="SUPFAM" id="SSF51905">
    <property type="entry name" value="FAD/NAD(P)-binding domain"/>
    <property type="match status" value="1"/>
</dbReference>
<dbReference type="EC" id="1.14.14.17" evidence="5"/>
<keyword evidence="8" id="KW-0256">Endoplasmic reticulum</keyword>
<dbReference type="FunFam" id="3.50.50.60:FF:000166">
    <property type="entry name" value="Squalene monooxygenase Erg1"/>
    <property type="match status" value="1"/>
</dbReference>
<organism evidence="23 24">
    <name type="scientific">Pseudozyma flocculosa</name>
    <dbReference type="NCBI Taxonomy" id="84751"/>
    <lineage>
        <taxon>Eukaryota</taxon>
        <taxon>Fungi</taxon>
        <taxon>Dikarya</taxon>
        <taxon>Basidiomycota</taxon>
        <taxon>Ustilaginomycotina</taxon>
        <taxon>Ustilaginomycetes</taxon>
        <taxon>Ustilaginales</taxon>
        <taxon>Ustilaginaceae</taxon>
        <taxon>Pseudozyma</taxon>
    </lineage>
</organism>
<dbReference type="AlphaFoldDB" id="A0A5C3EXL8"/>
<evidence type="ECO:0000256" key="7">
    <source>
        <dbReference type="ARBA" id="ARBA00022692"/>
    </source>
</evidence>
<keyword evidence="24" id="KW-1185">Reference proteome</keyword>
<evidence type="ECO:0000256" key="20">
    <source>
        <dbReference type="SAM" id="Phobius"/>
    </source>
</evidence>
<evidence type="ECO:0000256" key="11">
    <source>
        <dbReference type="ARBA" id="ARBA00022989"/>
    </source>
</evidence>
<dbReference type="OrthoDB" id="1678617at2759"/>
<evidence type="ECO:0000256" key="19">
    <source>
        <dbReference type="SAM" id="MobiDB-lite"/>
    </source>
</evidence>
<dbReference type="Proteomes" id="UP000323386">
    <property type="component" value="Unassembled WGS sequence"/>
</dbReference>
<feature type="domain" description="FAD dependent oxidoreductase" evidence="21">
    <location>
        <begin position="35"/>
        <end position="66"/>
    </location>
</feature>
<dbReference type="EMBL" id="OOIP01000005">
    <property type="protein sequence ID" value="SPO37013.1"/>
    <property type="molecule type" value="Genomic_DNA"/>
</dbReference>
<keyword evidence="7 20" id="KW-0812">Transmembrane</keyword>
<evidence type="ECO:0000256" key="12">
    <source>
        <dbReference type="ARBA" id="ARBA00023002"/>
    </source>
</evidence>
<protein>
    <recommendedName>
        <fullName evidence="16">Squalene epoxidase ERG1</fullName>
        <ecNumber evidence="5">1.14.14.17</ecNumber>
    </recommendedName>
    <alternativeName>
        <fullName evidence="15">Squalene epoxidase erg1</fullName>
    </alternativeName>
    <alternativeName>
        <fullName evidence="17 18">Squalene monooxygenase ERG1</fullName>
    </alternativeName>
</protein>
<dbReference type="PANTHER" id="PTHR10835:SF0">
    <property type="entry name" value="SQUALENE MONOOXYGENASE"/>
    <property type="match status" value="1"/>
</dbReference>
<comment type="subcellular location">
    <subcellularLocation>
        <location evidence="3">Endoplasmic reticulum membrane</location>
        <topology evidence="3">Multi-pass membrane protein</topology>
    </subcellularLocation>
    <subcellularLocation>
        <location evidence="2">Microsome membrane</location>
        <topology evidence="2">Multi-pass membrane protein</topology>
    </subcellularLocation>
</comment>
<evidence type="ECO:0000313" key="24">
    <source>
        <dbReference type="Proteomes" id="UP000323386"/>
    </source>
</evidence>
<evidence type="ECO:0000256" key="13">
    <source>
        <dbReference type="ARBA" id="ARBA00023136"/>
    </source>
</evidence>
<keyword evidence="6" id="KW-0285">Flavoprotein</keyword>
<dbReference type="Pfam" id="PF08491">
    <property type="entry name" value="SE"/>
    <property type="match status" value="1"/>
</dbReference>
<comment type="pathway">
    <text evidence="14">Steroid metabolism; ergosterol biosynthesis.</text>
</comment>
<evidence type="ECO:0000256" key="1">
    <source>
        <dbReference type="ARBA" id="ARBA00001974"/>
    </source>
</evidence>
<dbReference type="GO" id="GO:0050660">
    <property type="term" value="F:flavin adenine dinucleotide binding"/>
    <property type="evidence" value="ECO:0007669"/>
    <property type="project" value="InterPro"/>
</dbReference>
<evidence type="ECO:0000256" key="10">
    <source>
        <dbReference type="ARBA" id="ARBA00022848"/>
    </source>
</evidence>
<evidence type="ECO:0000259" key="22">
    <source>
        <dbReference type="Pfam" id="PF08491"/>
    </source>
</evidence>
<dbReference type="GO" id="GO:0004506">
    <property type="term" value="F:squalene monooxygenase activity"/>
    <property type="evidence" value="ECO:0007669"/>
    <property type="project" value="UniProtKB-EC"/>
</dbReference>
<accession>A0A5C3EXL8</accession>
<evidence type="ECO:0000256" key="3">
    <source>
        <dbReference type="ARBA" id="ARBA00004477"/>
    </source>
</evidence>
<evidence type="ECO:0000256" key="5">
    <source>
        <dbReference type="ARBA" id="ARBA00012312"/>
    </source>
</evidence>
<dbReference type="InterPro" id="IPR036188">
    <property type="entry name" value="FAD/NAD-bd_sf"/>
</dbReference>
<evidence type="ECO:0000256" key="4">
    <source>
        <dbReference type="ARBA" id="ARBA00008802"/>
    </source>
</evidence>
<comment type="similarity">
    <text evidence="4">Belongs to the squalene monooxygenase family.</text>
</comment>
<evidence type="ECO:0000256" key="16">
    <source>
        <dbReference type="ARBA" id="ARBA00070793"/>
    </source>
</evidence>
<gene>
    <name evidence="23" type="ORF">PSFLO_02485</name>
</gene>
<feature type="transmembrane region" description="Helical" evidence="20">
    <location>
        <begin position="475"/>
        <end position="495"/>
    </location>
</feature>
<dbReference type="GO" id="GO:0006696">
    <property type="term" value="P:ergosterol biosynthetic process"/>
    <property type="evidence" value="ECO:0007669"/>
    <property type="project" value="TreeGrafter"/>
</dbReference>
<keyword evidence="11 20" id="KW-1133">Transmembrane helix</keyword>
<evidence type="ECO:0000256" key="15">
    <source>
        <dbReference type="ARBA" id="ARBA00070252"/>
    </source>
</evidence>
<evidence type="ECO:0000313" key="23">
    <source>
        <dbReference type="EMBL" id="SPO37013.1"/>
    </source>
</evidence>
<evidence type="ECO:0000259" key="21">
    <source>
        <dbReference type="Pfam" id="PF01266"/>
    </source>
</evidence>
<keyword evidence="23" id="KW-0503">Monooxygenase</keyword>
<evidence type="ECO:0000256" key="2">
    <source>
        <dbReference type="ARBA" id="ARBA00004154"/>
    </source>
</evidence>
<feature type="compositionally biased region" description="Low complexity" evidence="19">
    <location>
        <begin position="18"/>
        <end position="33"/>
    </location>
</feature>
<dbReference type="PRINTS" id="PR00420">
    <property type="entry name" value="RNGMNOXGNASE"/>
</dbReference>
<dbReference type="InterPro" id="IPR013698">
    <property type="entry name" value="Squalene_epoxidase"/>
</dbReference>
<dbReference type="InterPro" id="IPR006076">
    <property type="entry name" value="FAD-dep_OxRdtase"/>
</dbReference>
<reference evidence="23 24" key="1">
    <citation type="submission" date="2018-03" db="EMBL/GenBank/DDBJ databases">
        <authorList>
            <person name="Guldener U."/>
        </authorList>
    </citation>
    <scope>NUCLEOTIDE SEQUENCE [LARGE SCALE GENOMIC DNA]</scope>
    <source>
        <strain evidence="23 24">DAOM196992</strain>
    </source>
</reference>
<evidence type="ECO:0000256" key="6">
    <source>
        <dbReference type="ARBA" id="ARBA00022630"/>
    </source>
</evidence>
<evidence type="ECO:0000256" key="17">
    <source>
        <dbReference type="ARBA" id="ARBA00080528"/>
    </source>
</evidence>